<evidence type="ECO:0000313" key="13">
    <source>
        <dbReference type="Proteomes" id="UP000651010"/>
    </source>
</evidence>
<keyword evidence="9 10" id="KW-0472">Membrane</keyword>
<evidence type="ECO:0000313" key="12">
    <source>
        <dbReference type="EMBL" id="MBE1159404.1"/>
    </source>
</evidence>
<evidence type="ECO:0000256" key="3">
    <source>
        <dbReference type="ARBA" id="ARBA00022448"/>
    </source>
</evidence>
<evidence type="ECO:0000256" key="6">
    <source>
        <dbReference type="ARBA" id="ARBA00022692"/>
    </source>
</evidence>
<evidence type="ECO:0000256" key="7">
    <source>
        <dbReference type="ARBA" id="ARBA00022927"/>
    </source>
</evidence>
<evidence type="ECO:0000256" key="9">
    <source>
        <dbReference type="ARBA" id="ARBA00023136"/>
    </source>
</evidence>
<accession>A0ABR9G5S5</accession>
<dbReference type="PIRSF" id="PIRSF002786">
    <property type="entry name" value="XcpX"/>
    <property type="match status" value="1"/>
</dbReference>
<evidence type="ECO:0000256" key="8">
    <source>
        <dbReference type="ARBA" id="ARBA00022989"/>
    </source>
</evidence>
<dbReference type="PANTHER" id="PTHR38831:SF2">
    <property type="entry name" value="TYPE II SECRETION SYSTEM PROTEIN K"/>
    <property type="match status" value="1"/>
</dbReference>
<dbReference type="Gene3D" id="1.10.40.60">
    <property type="entry name" value="EpsJ-like"/>
    <property type="match status" value="1"/>
</dbReference>
<dbReference type="SUPFAM" id="SSF158544">
    <property type="entry name" value="GspK insert domain-like"/>
    <property type="match status" value="1"/>
</dbReference>
<keyword evidence="13" id="KW-1185">Reference proteome</keyword>
<organism evidence="12 13">
    <name type="scientific">Dyella acidiphila</name>
    <dbReference type="NCBI Taxonomy" id="2775866"/>
    <lineage>
        <taxon>Bacteria</taxon>
        <taxon>Pseudomonadati</taxon>
        <taxon>Pseudomonadota</taxon>
        <taxon>Gammaproteobacteria</taxon>
        <taxon>Lysobacterales</taxon>
        <taxon>Rhodanobacteraceae</taxon>
        <taxon>Dyella</taxon>
    </lineage>
</organism>
<keyword evidence="3 10" id="KW-0813">Transport</keyword>
<dbReference type="RefSeq" id="WP_192554231.1">
    <property type="nucleotide sequence ID" value="NZ_JACZZA010000001.1"/>
</dbReference>
<reference evidence="12 13" key="1">
    <citation type="submission" date="2020-09" db="EMBL/GenBank/DDBJ databases">
        <title>Dyella sp. 7MK23 isolated from forest soil.</title>
        <authorList>
            <person name="Fu J."/>
        </authorList>
    </citation>
    <scope>NUCLEOTIDE SEQUENCE [LARGE SCALE GENOMIC DNA]</scope>
    <source>
        <strain evidence="12 13">7MK23</strain>
    </source>
</reference>
<dbReference type="InterPro" id="IPR049031">
    <property type="entry name" value="T2SSK_SAM-like_1st"/>
</dbReference>
<dbReference type="InterPro" id="IPR005628">
    <property type="entry name" value="GspK"/>
</dbReference>
<dbReference type="Pfam" id="PF21687">
    <property type="entry name" value="T2SSK_1st"/>
    <property type="match status" value="1"/>
</dbReference>
<proteinExistence type="inferred from homology"/>
<evidence type="ECO:0000256" key="4">
    <source>
        <dbReference type="ARBA" id="ARBA00022475"/>
    </source>
</evidence>
<comment type="caution">
    <text evidence="12">The sequence shown here is derived from an EMBL/GenBank/DDBJ whole genome shotgun (WGS) entry which is preliminary data.</text>
</comment>
<keyword evidence="8" id="KW-1133">Transmembrane helix</keyword>
<sequence length="294" mass="31129">MTPRSRQRGVALLLVMWACTLLAILLGGYAALAHTEGLQSTYQFQQTRAHYAAEAGLMRAIYALQAPNINDRWIADGRVYPFAYEGAKVGISVISESGKVDLNASSPDLLANLFRNAGVDPQHAAAIAQAIVDWRSFPMTPQQVAQRTAAYTAAGRDYGPRNGPFASVEELQMVLGMTPALYDTVAPYVTIWSGRASPDPNTAPLLALASIPPGMNLQQAAAMIAARANNAGANAAANAVAGLVANNGITHSIRSEAVLADGTRAVLRATVRLQGFRPGSQAFAVLRWQEGDGE</sequence>
<evidence type="ECO:0000256" key="5">
    <source>
        <dbReference type="ARBA" id="ARBA00022519"/>
    </source>
</evidence>
<keyword evidence="7" id="KW-0653">Protein transport</keyword>
<feature type="domain" description="T2SS protein K first SAM-like" evidence="11">
    <location>
        <begin position="104"/>
        <end position="192"/>
    </location>
</feature>
<comment type="similarity">
    <text evidence="2 10">Belongs to the GSP K family.</text>
</comment>
<comment type="subcellular location">
    <subcellularLocation>
        <location evidence="1 10">Cell inner membrane</location>
    </subcellularLocation>
</comment>
<gene>
    <name evidence="12" type="ORF">IGX34_03335</name>
</gene>
<evidence type="ECO:0000256" key="2">
    <source>
        <dbReference type="ARBA" id="ARBA00007246"/>
    </source>
</evidence>
<dbReference type="Proteomes" id="UP000651010">
    <property type="component" value="Unassembled WGS sequence"/>
</dbReference>
<dbReference type="EMBL" id="JACZZA010000001">
    <property type="protein sequence ID" value="MBE1159404.1"/>
    <property type="molecule type" value="Genomic_DNA"/>
</dbReference>
<evidence type="ECO:0000259" key="11">
    <source>
        <dbReference type="Pfam" id="PF21687"/>
    </source>
</evidence>
<evidence type="ECO:0000256" key="10">
    <source>
        <dbReference type="PIRNR" id="PIRNR002786"/>
    </source>
</evidence>
<keyword evidence="6" id="KW-0812">Transmembrane</keyword>
<dbReference type="InterPro" id="IPR038072">
    <property type="entry name" value="GspK_central_sf"/>
</dbReference>
<evidence type="ECO:0000256" key="1">
    <source>
        <dbReference type="ARBA" id="ARBA00004533"/>
    </source>
</evidence>
<protein>
    <recommendedName>
        <fullName evidence="10">Type II secretion system protein K</fullName>
    </recommendedName>
</protein>
<keyword evidence="4 10" id="KW-1003">Cell membrane</keyword>
<dbReference type="PANTHER" id="PTHR38831">
    <property type="entry name" value="TYPE II SECRETION SYSTEM PROTEIN K"/>
    <property type="match status" value="1"/>
</dbReference>
<name>A0ABR9G5S5_9GAMM</name>
<keyword evidence="5 10" id="KW-0997">Cell inner membrane</keyword>